<dbReference type="SUPFAM" id="SSF56672">
    <property type="entry name" value="DNA/RNA polymerases"/>
    <property type="match status" value="1"/>
</dbReference>
<comment type="caution">
    <text evidence="1">The sequence shown here is derived from an EMBL/GenBank/DDBJ whole genome shotgun (WGS) entry which is preliminary data.</text>
</comment>
<accession>A0A8K0D177</accession>
<dbReference type="InterPro" id="IPR012337">
    <property type="entry name" value="RNaseH-like_sf"/>
</dbReference>
<gene>
    <name evidence="1" type="ORF">ILUMI_11971</name>
</gene>
<dbReference type="PANTHER" id="PTHR37984:SF5">
    <property type="entry name" value="PROTEIN NYNRIN-LIKE"/>
    <property type="match status" value="1"/>
</dbReference>
<dbReference type="PANTHER" id="PTHR37984">
    <property type="entry name" value="PROTEIN CBG26694"/>
    <property type="match status" value="1"/>
</dbReference>
<name>A0A8K0D177_IGNLU</name>
<dbReference type="InterPro" id="IPR050951">
    <property type="entry name" value="Retrovirus_Pol_polyprotein"/>
</dbReference>
<reference evidence="1" key="1">
    <citation type="submission" date="2019-08" db="EMBL/GenBank/DDBJ databases">
        <title>The genome of the North American firefly Photinus pyralis.</title>
        <authorList>
            <consortium name="Photinus pyralis genome working group"/>
            <person name="Fallon T.R."/>
            <person name="Sander Lower S.E."/>
            <person name="Weng J.-K."/>
        </authorList>
    </citation>
    <scope>NUCLEOTIDE SEQUENCE</scope>
    <source>
        <strain evidence="1">TRF0915ILg1</strain>
        <tissue evidence="1">Whole body</tissue>
    </source>
</reference>
<organism evidence="1 2">
    <name type="scientific">Ignelater luminosus</name>
    <name type="common">Cucubano</name>
    <name type="synonym">Pyrophorus luminosus</name>
    <dbReference type="NCBI Taxonomy" id="2038154"/>
    <lineage>
        <taxon>Eukaryota</taxon>
        <taxon>Metazoa</taxon>
        <taxon>Ecdysozoa</taxon>
        <taxon>Arthropoda</taxon>
        <taxon>Hexapoda</taxon>
        <taxon>Insecta</taxon>
        <taxon>Pterygota</taxon>
        <taxon>Neoptera</taxon>
        <taxon>Endopterygota</taxon>
        <taxon>Coleoptera</taxon>
        <taxon>Polyphaga</taxon>
        <taxon>Elateriformia</taxon>
        <taxon>Elateroidea</taxon>
        <taxon>Elateridae</taxon>
        <taxon>Agrypninae</taxon>
        <taxon>Pyrophorini</taxon>
        <taxon>Ignelater</taxon>
    </lineage>
</organism>
<dbReference type="SUPFAM" id="SSF53098">
    <property type="entry name" value="Ribonuclease H-like"/>
    <property type="match status" value="1"/>
</dbReference>
<dbReference type="GO" id="GO:0071897">
    <property type="term" value="P:DNA biosynthetic process"/>
    <property type="evidence" value="ECO:0007669"/>
    <property type="project" value="UniProtKB-ARBA"/>
</dbReference>
<protein>
    <submittedName>
        <fullName evidence="1">Uncharacterized protein</fullName>
    </submittedName>
</protein>
<dbReference type="GO" id="GO:0042575">
    <property type="term" value="C:DNA polymerase complex"/>
    <property type="evidence" value="ECO:0007669"/>
    <property type="project" value="UniProtKB-ARBA"/>
</dbReference>
<keyword evidence="2" id="KW-1185">Reference proteome</keyword>
<evidence type="ECO:0000313" key="2">
    <source>
        <dbReference type="Proteomes" id="UP000801492"/>
    </source>
</evidence>
<dbReference type="Proteomes" id="UP000801492">
    <property type="component" value="Unassembled WGS sequence"/>
</dbReference>
<sequence length="250" mass="28207">MKQNTLSTVEKKFREYGHVRDLPKSGPPKTLDETKLNVLLAVQDNPHETTRQLGLENNIYHTTVLKILKEDVFNEFLQDVPLEVDSTVTLRGLGNSKVDTIGSFEENVEVGGEDFTLTFSVIPKSASSFKAIIGSNILTQAEISIRDDGIRDVQKNDEPIYQHPRRLSPTEKVEVEKQVEEWLEKGIVRPGCSDYASPILQKRLRNPTRVITDKGTAFTTQEFKTFCEEQEIEHVTITTGVPRGNDRKGP</sequence>
<dbReference type="OrthoDB" id="6776742at2759"/>
<proteinExistence type="predicted"/>
<dbReference type="InterPro" id="IPR043502">
    <property type="entry name" value="DNA/RNA_pol_sf"/>
</dbReference>
<dbReference type="AlphaFoldDB" id="A0A8K0D177"/>
<dbReference type="EMBL" id="VTPC01007235">
    <property type="protein sequence ID" value="KAF2894202.1"/>
    <property type="molecule type" value="Genomic_DNA"/>
</dbReference>
<evidence type="ECO:0000313" key="1">
    <source>
        <dbReference type="EMBL" id="KAF2894202.1"/>
    </source>
</evidence>
<dbReference type="Gene3D" id="3.10.10.10">
    <property type="entry name" value="HIV Type 1 Reverse Transcriptase, subunit A, domain 1"/>
    <property type="match status" value="1"/>
</dbReference>